<feature type="region of interest" description="Disordered" evidence="1">
    <location>
        <begin position="1"/>
        <end position="26"/>
    </location>
</feature>
<keyword evidence="3" id="KW-1185">Reference proteome</keyword>
<dbReference type="EMBL" id="JAZGQO010000009">
    <property type="protein sequence ID" value="KAK6178247.1"/>
    <property type="molecule type" value="Genomic_DNA"/>
</dbReference>
<evidence type="ECO:0000313" key="3">
    <source>
        <dbReference type="Proteomes" id="UP001347796"/>
    </source>
</evidence>
<comment type="caution">
    <text evidence="2">The sequence shown here is derived from an EMBL/GenBank/DDBJ whole genome shotgun (WGS) entry which is preliminary data.</text>
</comment>
<name>A0AAN8JIW9_PATCE</name>
<protein>
    <submittedName>
        <fullName evidence="2">Uncharacterized protein</fullName>
    </submittedName>
</protein>
<feature type="compositionally biased region" description="Low complexity" evidence="1">
    <location>
        <begin position="12"/>
        <end position="23"/>
    </location>
</feature>
<proteinExistence type="predicted"/>
<sequence length="87" mass="9393">MSMSNVLDRGPSTSSQISLETSSGVATTSNINLCEKGYTSKKASKKSCKTSKSKQDHETPTDVGVSDVLTFETKQEEKLKSMSDKGR</sequence>
<organism evidence="2 3">
    <name type="scientific">Patella caerulea</name>
    <name type="common">Rayed Mediterranean limpet</name>
    <dbReference type="NCBI Taxonomy" id="87958"/>
    <lineage>
        <taxon>Eukaryota</taxon>
        <taxon>Metazoa</taxon>
        <taxon>Spiralia</taxon>
        <taxon>Lophotrochozoa</taxon>
        <taxon>Mollusca</taxon>
        <taxon>Gastropoda</taxon>
        <taxon>Patellogastropoda</taxon>
        <taxon>Patelloidea</taxon>
        <taxon>Patellidae</taxon>
        <taxon>Patella</taxon>
    </lineage>
</organism>
<reference evidence="2 3" key="1">
    <citation type="submission" date="2024-01" db="EMBL/GenBank/DDBJ databases">
        <title>The genome of the rayed Mediterranean limpet Patella caerulea (Linnaeus, 1758).</title>
        <authorList>
            <person name="Anh-Thu Weber A."/>
            <person name="Halstead-Nussloch G."/>
        </authorList>
    </citation>
    <scope>NUCLEOTIDE SEQUENCE [LARGE SCALE GENOMIC DNA]</scope>
    <source>
        <strain evidence="2">AATW-2023a</strain>
        <tissue evidence="2">Whole specimen</tissue>
    </source>
</reference>
<evidence type="ECO:0000313" key="2">
    <source>
        <dbReference type="EMBL" id="KAK6178247.1"/>
    </source>
</evidence>
<gene>
    <name evidence="2" type="ORF">SNE40_013055</name>
</gene>
<dbReference type="Proteomes" id="UP001347796">
    <property type="component" value="Unassembled WGS sequence"/>
</dbReference>
<feature type="region of interest" description="Disordered" evidence="1">
    <location>
        <begin position="39"/>
        <end position="69"/>
    </location>
</feature>
<accession>A0AAN8JIW9</accession>
<dbReference type="AlphaFoldDB" id="A0AAN8JIW9"/>
<feature type="compositionally biased region" description="Basic residues" evidence="1">
    <location>
        <begin position="42"/>
        <end position="52"/>
    </location>
</feature>
<evidence type="ECO:0000256" key="1">
    <source>
        <dbReference type="SAM" id="MobiDB-lite"/>
    </source>
</evidence>